<evidence type="ECO:0000313" key="2">
    <source>
        <dbReference type="EMBL" id="JAE37442.1"/>
    </source>
</evidence>
<accession>A0A0A9HL10</accession>
<keyword evidence="1" id="KW-0812">Transmembrane</keyword>
<proteinExistence type="predicted"/>
<protein>
    <submittedName>
        <fullName evidence="2">Uncharacterized protein</fullName>
    </submittedName>
</protein>
<dbReference type="EMBL" id="GBRH01160454">
    <property type="protein sequence ID" value="JAE37442.1"/>
    <property type="molecule type" value="Transcribed_RNA"/>
</dbReference>
<reference evidence="2" key="1">
    <citation type="submission" date="2014-09" db="EMBL/GenBank/DDBJ databases">
        <authorList>
            <person name="Magalhaes I.L.F."/>
            <person name="Oliveira U."/>
            <person name="Santos F.R."/>
            <person name="Vidigal T.H.D.A."/>
            <person name="Brescovit A.D."/>
            <person name="Santos A.J."/>
        </authorList>
    </citation>
    <scope>NUCLEOTIDE SEQUENCE</scope>
    <source>
        <tissue evidence="2">Shoot tissue taken approximately 20 cm above the soil surface</tissue>
    </source>
</reference>
<organism evidence="2">
    <name type="scientific">Arundo donax</name>
    <name type="common">Giant reed</name>
    <name type="synonym">Donax arundinaceus</name>
    <dbReference type="NCBI Taxonomy" id="35708"/>
    <lineage>
        <taxon>Eukaryota</taxon>
        <taxon>Viridiplantae</taxon>
        <taxon>Streptophyta</taxon>
        <taxon>Embryophyta</taxon>
        <taxon>Tracheophyta</taxon>
        <taxon>Spermatophyta</taxon>
        <taxon>Magnoliopsida</taxon>
        <taxon>Liliopsida</taxon>
        <taxon>Poales</taxon>
        <taxon>Poaceae</taxon>
        <taxon>PACMAD clade</taxon>
        <taxon>Arundinoideae</taxon>
        <taxon>Arundineae</taxon>
        <taxon>Arundo</taxon>
    </lineage>
</organism>
<name>A0A0A9HL10_ARUDO</name>
<evidence type="ECO:0000256" key="1">
    <source>
        <dbReference type="SAM" id="Phobius"/>
    </source>
</evidence>
<sequence>MTGDSSNVKVRCLFMYVREREPERRRLLCLKITVVILCFPLYELVL</sequence>
<keyword evidence="1" id="KW-1133">Transmembrane helix</keyword>
<keyword evidence="1" id="KW-0472">Membrane</keyword>
<reference evidence="2" key="2">
    <citation type="journal article" date="2015" name="Data Brief">
        <title>Shoot transcriptome of the giant reed, Arundo donax.</title>
        <authorList>
            <person name="Barrero R.A."/>
            <person name="Guerrero F.D."/>
            <person name="Moolhuijzen P."/>
            <person name="Goolsby J.A."/>
            <person name="Tidwell J."/>
            <person name="Bellgard S.E."/>
            <person name="Bellgard M.I."/>
        </authorList>
    </citation>
    <scope>NUCLEOTIDE SEQUENCE</scope>
    <source>
        <tissue evidence="2">Shoot tissue taken approximately 20 cm above the soil surface</tissue>
    </source>
</reference>
<dbReference type="AlphaFoldDB" id="A0A0A9HL10"/>
<feature type="transmembrane region" description="Helical" evidence="1">
    <location>
        <begin position="28"/>
        <end position="45"/>
    </location>
</feature>